<evidence type="ECO:0000313" key="7">
    <source>
        <dbReference type="Proteomes" id="UP000293671"/>
    </source>
</evidence>
<dbReference type="Pfam" id="PF00126">
    <property type="entry name" value="HTH_1"/>
    <property type="match status" value="1"/>
</dbReference>
<protein>
    <submittedName>
        <fullName evidence="6">LysR family transcriptional regulator</fullName>
    </submittedName>
</protein>
<feature type="domain" description="HTH lysR-type" evidence="5">
    <location>
        <begin position="1"/>
        <end position="59"/>
    </location>
</feature>
<dbReference type="PRINTS" id="PR00039">
    <property type="entry name" value="HTHLYSR"/>
</dbReference>
<evidence type="ECO:0000259" key="5">
    <source>
        <dbReference type="PROSITE" id="PS50931"/>
    </source>
</evidence>
<dbReference type="PANTHER" id="PTHR30537">
    <property type="entry name" value="HTH-TYPE TRANSCRIPTIONAL REGULATOR"/>
    <property type="match status" value="1"/>
</dbReference>
<dbReference type="OrthoDB" id="8678019at2"/>
<dbReference type="InterPro" id="IPR058163">
    <property type="entry name" value="LysR-type_TF_proteobact-type"/>
</dbReference>
<keyword evidence="2" id="KW-0805">Transcription regulation</keyword>
<keyword evidence="7" id="KW-1185">Reference proteome</keyword>
<dbReference type="PROSITE" id="PS50931">
    <property type="entry name" value="HTH_LYSR"/>
    <property type="match status" value="1"/>
</dbReference>
<keyword evidence="3" id="KW-0238">DNA-binding</keyword>
<name>A0A4Q7VWB8_9BURK</name>
<dbReference type="Gene3D" id="3.40.190.290">
    <property type="match status" value="1"/>
</dbReference>
<dbReference type="FunFam" id="1.10.10.10:FF:000001">
    <property type="entry name" value="LysR family transcriptional regulator"/>
    <property type="match status" value="1"/>
</dbReference>
<dbReference type="RefSeq" id="WP_130431176.1">
    <property type="nucleotide sequence ID" value="NZ_SHKP01000005.1"/>
</dbReference>
<evidence type="ECO:0000256" key="3">
    <source>
        <dbReference type="ARBA" id="ARBA00023125"/>
    </source>
</evidence>
<dbReference type="GO" id="GO:0043565">
    <property type="term" value="F:sequence-specific DNA binding"/>
    <property type="evidence" value="ECO:0007669"/>
    <property type="project" value="TreeGrafter"/>
</dbReference>
<evidence type="ECO:0000256" key="2">
    <source>
        <dbReference type="ARBA" id="ARBA00023015"/>
    </source>
</evidence>
<dbReference type="InterPro" id="IPR005119">
    <property type="entry name" value="LysR_subst-bd"/>
</dbReference>
<dbReference type="SUPFAM" id="SSF46785">
    <property type="entry name" value="Winged helix' DNA-binding domain"/>
    <property type="match status" value="1"/>
</dbReference>
<evidence type="ECO:0000256" key="4">
    <source>
        <dbReference type="ARBA" id="ARBA00023163"/>
    </source>
</evidence>
<dbReference type="PANTHER" id="PTHR30537:SF30">
    <property type="entry name" value="TRANSCRIPTIONAL REGULATOR-RELATED"/>
    <property type="match status" value="1"/>
</dbReference>
<keyword evidence="4" id="KW-0804">Transcription</keyword>
<dbReference type="InterPro" id="IPR036390">
    <property type="entry name" value="WH_DNA-bd_sf"/>
</dbReference>
<evidence type="ECO:0000313" key="6">
    <source>
        <dbReference type="EMBL" id="RZU00738.1"/>
    </source>
</evidence>
<reference evidence="6 7" key="1">
    <citation type="submission" date="2019-02" db="EMBL/GenBank/DDBJ databases">
        <title>Genomic Encyclopedia of Type Strains, Phase IV (KMG-IV): sequencing the most valuable type-strain genomes for metagenomic binning, comparative biology and taxonomic classification.</title>
        <authorList>
            <person name="Goeker M."/>
        </authorList>
    </citation>
    <scope>NUCLEOTIDE SEQUENCE [LARGE SCALE GENOMIC DNA]</scope>
    <source>
        <strain evidence="6 7">DSM 19570</strain>
    </source>
</reference>
<sequence length="306" mass="32326">MDRYRRMAVFAEVVARGSLTGAARGLGLTPSAVSQQLRQLETELGVSLLHRSTRRLALTEAGASFHEGCAAMVAAAQSAEQALARLRDAPEGELRLAAPVGLARLIAPALAPLMSAHPGLSLRLLVDDTPIDLIEQRVDLALRVGSFADSSLVARLIGRLPVLLVAAPAYLARRGVPATPGDLLQHDWLLMQPRAGGVNAVELEREGSGGTPGSERLRPVPRALSSNQLALQHLCLAGLGLAVMVLPDIAEDLQAGRLVRVLPSWRLADYGVHAVTPTRDAQPAKVRHAIEALRLHLGTEAGAGLV</sequence>
<dbReference type="Pfam" id="PF03466">
    <property type="entry name" value="LysR_substrate"/>
    <property type="match status" value="1"/>
</dbReference>
<dbReference type="InterPro" id="IPR000847">
    <property type="entry name" value="LysR_HTH_N"/>
</dbReference>
<dbReference type="GO" id="GO:0006351">
    <property type="term" value="P:DNA-templated transcription"/>
    <property type="evidence" value="ECO:0007669"/>
    <property type="project" value="TreeGrafter"/>
</dbReference>
<dbReference type="Proteomes" id="UP000293671">
    <property type="component" value="Unassembled WGS sequence"/>
</dbReference>
<dbReference type="Gene3D" id="1.10.10.10">
    <property type="entry name" value="Winged helix-like DNA-binding domain superfamily/Winged helix DNA-binding domain"/>
    <property type="match status" value="1"/>
</dbReference>
<evidence type="ECO:0000256" key="1">
    <source>
        <dbReference type="ARBA" id="ARBA00009437"/>
    </source>
</evidence>
<proteinExistence type="inferred from homology"/>
<dbReference type="CDD" id="cd08422">
    <property type="entry name" value="PBP2_CrgA_like"/>
    <property type="match status" value="1"/>
</dbReference>
<dbReference type="InterPro" id="IPR036388">
    <property type="entry name" value="WH-like_DNA-bd_sf"/>
</dbReference>
<dbReference type="EMBL" id="SHKP01000005">
    <property type="protein sequence ID" value="RZU00738.1"/>
    <property type="molecule type" value="Genomic_DNA"/>
</dbReference>
<dbReference type="SUPFAM" id="SSF53850">
    <property type="entry name" value="Periplasmic binding protein-like II"/>
    <property type="match status" value="1"/>
</dbReference>
<accession>A0A4Q7VWB8</accession>
<comment type="similarity">
    <text evidence="1">Belongs to the LysR transcriptional regulatory family.</text>
</comment>
<dbReference type="AlphaFoldDB" id="A0A4Q7VWB8"/>
<organism evidence="6 7">
    <name type="scientific">Rivibacter subsaxonicus</name>
    <dbReference type="NCBI Taxonomy" id="457575"/>
    <lineage>
        <taxon>Bacteria</taxon>
        <taxon>Pseudomonadati</taxon>
        <taxon>Pseudomonadota</taxon>
        <taxon>Betaproteobacteria</taxon>
        <taxon>Burkholderiales</taxon>
        <taxon>Rivibacter</taxon>
    </lineage>
</organism>
<comment type="caution">
    <text evidence="6">The sequence shown here is derived from an EMBL/GenBank/DDBJ whole genome shotgun (WGS) entry which is preliminary data.</text>
</comment>
<dbReference type="GO" id="GO:0003700">
    <property type="term" value="F:DNA-binding transcription factor activity"/>
    <property type="evidence" value="ECO:0007669"/>
    <property type="project" value="InterPro"/>
</dbReference>
<gene>
    <name evidence="6" type="ORF">EV670_1450</name>
</gene>